<comment type="caution">
    <text evidence="7">The sequence shown here is derived from an EMBL/GenBank/DDBJ whole genome shotgun (WGS) entry which is preliminary data.</text>
</comment>
<dbReference type="PIRSF" id="PIRSF015582">
    <property type="entry name" value="Cit_lyase_B"/>
    <property type="match status" value="1"/>
</dbReference>
<dbReference type="InterPro" id="IPR005000">
    <property type="entry name" value="Aldolase/citrate-lyase_domain"/>
</dbReference>
<feature type="binding site" evidence="5">
    <location>
        <position position="96"/>
    </location>
    <ligand>
        <name>Mg(2+)</name>
        <dbReference type="ChEBI" id="CHEBI:18420"/>
    </ligand>
</feature>
<dbReference type="EMBL" id="BMJH01000002">
    <property type="protein sequence ID" value="GGC69457.1"/>
    <property type="molecule type" value="Genomic_DNA"/>
</dbReference>
<keyword evidence="7" id="KW-0456">Lyase</keyword>
<dbReference type="InterPro" id="IPR015813">
    <property type="entry name" value="Pyrv/PenolPyrv_kinase-like_dom"/>
</dbReference>
<dbReference type="InterPro" id="IPR040442">
    <property type="entry name" value="Pyrv_kinase-like_dom_sf"/>
</dbReference>
<comment type="cofactor">
    <cofactor evidence="1">
        <name>Mg(2+)</name>
        <dbReference type="ChEBI" id="CHEBI:18420"/>
    </cofactor>
</comment>
<evidence type="ECO:0000256" key="4">
    <source>
        <dbReference type="PIRSR" id="PIRSR015582-1"/>
    </source>
</evidence>
<name>A0A916UEI7_9ACTN</name>
<keyword evidence="3 5" id="KW-0460">Magnesium</keyword>
<gene>
    <name evidence="7" type="ORF">GCM10011410_22840</name>
</gene>
<evidence type="ECO:0000256" key="5">
    <source>
        <dbReference type="PIRSR" id="PIRSR015582-2"/>
    </source>
</evidence>
<reference evidence="7" key="2">
    <citation type="submission" date="2020-09" db="EMBL/GenBank/DDBJ databases">
        <authorList>
            <person name="Sun Q."/>
            <person name="Zhou Y."/>
        </authorList>
    </citation>
    <scope>NUCLEOTIDE SEQUENCE</scope>
    <source>
        <strain evidence="7">CGMCC 1.15478</strain>
    </source>
</reference>
<feature type="binding site" evidence="4">
    <location>
        <position position="96"/>
    </location>
    <ligand>
        <name>substrate</name>
    </ligand>
</feature>
<feature type="binding site" evidence="4">
    <location>
        <position position="30"/>
    </location>
    <ligand>
        <name>substrate</name>
    </ligand>
</feature>
<evidence type="ECO:0000313" key="7">
    <source>
        <dbReference type="EMBL" id="GGC69457.1"/>
    </source>
</evidence>
<accession>A0A916UEI7</accession>
<sequence length="272" mass="29049">MALGAKEQARHHVIAGLLSEGWDDCIRTVRVNSWATPWTHVDVIEIVAGAGARLDAIVLPKVEHPSHVHALDLLLTQLEALHQLEPGGIGIEAQIESASALRHINDIAAASPRLQSLVLGPADLMANLGIRSLRVGEQPDGYAPGDAYHHALMTILVAARAHGLQAIDGPYVDVADLEGFRRSAGRTAALGYDGKWVIHPSQIEAGNGIFQPTQEQFDAAERLLEAYHVSTSTDGGLRGAVRYGGEMIDEASRALAESIAAKGRRAGMRRQG</sequence>
<evidence type="ECO:0000256" key="2">
    <source>
        <dbReference type="ARBA" id="ARBA00022723"/>
    </source>
</evidence>
<evidence type="ECO:0000259" key="6">
    <source>
        <dbReference type="Pfam" id="PF03328"/>
    </source>
</evidence>
<dbReference type="GO" id="GO:0006107">
    <property type="term" value="P:oxaloacetate metabolic process"/>
    <property type="evidence" value="ECO:0007669"/>
    <property type="project" value="TreeGrafter"/>
</dbReference>
<dbReference type="FunFam" id="3.20.20.60:FF:000013">
    <property type="entry name" value="Citrate lyase beta subunit"/>
    <property type="match status" value="1"/>
</dbReference>
<dbReference type="GO" id="GO:0016829">
    <property type="term" value="F:lyase activity"/>
    <property type="evidence" value="ECO:0007669"/>
    <property type="project" value="UniProtKB-KW"/>
</dbReference>
<feature type="domain" description="HpcH/HpaI aldolase/citrate lyase" evidence="6">
    <location>
        <begin position="2"/>
        <end position="200"/>
    </location>
</feature>
<dbReference type="InterPro" id="IPR011206">
    <property type="entry name" value="Citrate_lyase_beta/mcl1/mcl2"/>
</dbReference>
<dbReference type="Pfam" id="PF03328">
    <property type="entry name" value="HpcH_HpaI"/>
    <property type="match status" value="1"/>
</dbReference>
<protein>
    <submittedName>
        <fullName evidence="7">CoA ester lyase</fullName>
    </submittedName>
</protein>
<dbReference type="Proteomes" id="UP000641514">
    <property type="component" value="Unassembled WGS sequence"/>
</dbReference>
<evidence type="ECO:0000256" key="3">
    <source>
        <dbReference type="ARBA" id="ARBA00022842"/>
    </source>
</evidence>
<reference evidence="7" key="1">
    <citation type="journal article" date="2014" name="Int. J. Syst. Evol. Microbiol.">
        <title>Complete genome sequence of Corynebacterium casei LMG S-19264T (=DSM 44701T), isolated from a smear-ripened cheese.</title>
        <authorList>
            <consortium name="US DOE Joint Genome Institute (JGI-PGF)"/>
            <person name="Walter F."/>
            <person name="Albersmeier A."/>
            <person name="Kalinowski J."/>
            <person name="Ruckert C."/>
        </authorList>
    </citation>
    <scope>NUCLEOTIDE SEQUENCE</scope>
    <source>
        <strain evidence="7">CGMCC 1.15478</strain>
    </source>
</reference>
<dbReference type="AlphaFoldDB" id="A0A916UEI7"/>
<organism evidence="7 8">
    <name type="scientific">Hoyosella rhizosphaerae</name>
    <dbReference type="NCBI Taxonomy" id="1755582"/>
    <lineage>
        <taxon>Bacteria</taxon>
        <taxon>Bacillati</taxon>
        <taxon>Actinomycetota</taxon>
        <taxon>Actinomycetes</taxon>
        <taxon>Mycobacteriales</taxon>
        <taxon>Hoyosellaceae</taxon>
        <taxon>Hoyosella</taxon>
    </lineage>
</organism>
<evidence type="ECO:0000313" key="8">
    <source>
        <dbReference type="Proteomes" id="UP000641514"/>
    </source>
</evidence>
<dbReference type="SUPFAM" id="SSF51621">
    <property type="entry name" value="Phosphoenolpyruvate/pyruvate domain"/>
    <property type="match status" value="1"/>
</dbReference>
<dbReference type="PANTHER" id="PTHR32308">
    <property type="entry name" value="LYASE BETA SUBUNIT, PUTATIVE (AFU_ORTHOLOGUE AFUA_4G13030)-RELATED"/>
    <property type="match status" value="1"/>
</dbReference>
<keyword evidence="8" id="KW-1185">Reference proteome</keyword>
<dbReference type="PANTHER" id="PTHR32308:SF10">
    <property type="entry name" value="CITRATE LYASE SUBUNIT BETA"/>
    <property type="match status" value="1"/>
</dbReference>
<feature type="binding site" evidence="5">
    <location>
        <position position="123"/>
    </location>
    <ligand>
        <name>Mg(2+)</name>
        <dbReference type="ChEBI" id="CHEBI:18420"/>
    </ligand>
</feature>
<keyword evidence="2 5" id="KW-0479">Metal-binding</keyword>
<proteinExistence type="predicted"/>
<dbReference type="Gene3D" id="3.20.20.60">
    <property type="entry name" value="Phosphoenolpyruvate-binding domains"/>
    <property type="match status" value="1"/>
</dbReference>
<dbReference type="GO" id="GO:0000287">
    <property type="term" value="F:magnesium ion binding"/>
    <property type="evidence" value="ECO:0007669"/>
    <property type="project" value="TreeGrafter"/>
</dbReference>
<evidence type="ECO:0000256" key="1">
    <source>
        <dbReference type="ARBA" id="ARBA00001946"/>
    </source>
</evidence>